<dbReference type="AlphaFoldDB" id="A0ABD2CVY6"/>
<protein>
    <submittedName>
        <fullName evidence="1">Uncharacterized protein</fullName>
    </submittedName>
</protein>
<gene>
    <name evidence="1" type="ORF">V1477_002211</name>
</gene>
<comment type="caution">
    <text evidence="1">The sequence shown here is derived from an EMBL/GenBank/DDBJ whole genome shotgun (WGS) entry which is preliminary data.</text>
</comment>
<sequence>MVAIFTVKSFKTFCLQLNRFKIDYALGNMLYFHLRQKDLSTNCIMTRILFHAPQSNLICIHKISCL</sequence>
<dbReference type="EMBL" id="JAYRBN010000027">
    <property type="protein sequence ID" value="KAL2749271.1"/>
    <property type="molecule type" value="Genomic_DNA"/>
</dbReference>
<dbReference type="Proteomes" id="UP001607303">
    <property type="component" value="Unassembled WGS sequence"/>
</dbReference>
<organism evidence="1 2">
    <name type="scientific">Vespula maculifrons</name>
    <name type="common">Eastern yellow jacket</name>
    <name type="synonym">Wasp</name>
    <dbReference type="NCBI Taxonomy" id="7453"/>
    <lineage>
        <taxon>Eukaryota</taxon>
        <taxon>Metazoa</taxon>
        <taxon>Ecdysozoa</taxon>
        <taxon>Arthropoda</taxon>
        <taxon>Hexapoda</taxon>
        <taxon>Insecta</taxon>
        <taxon>Pterygota</taxon>
        <taxon>Neoptera</taxon>
        <taxon>Endopterygota</taxon>
        <taxon>Hymenoptera</taxon>
        <taxon>Apocrita</taxon>
        <taxon>Aculeata</taxon>
        <taxon>Vespoidea</taxon>
        <taxon>Vespidae</taxon>
        <taxon>Vespinae</taxon>
        <taxon>Vespula</taxon>
    </lineage>
</organism>
<evidence type="ECO:0000313" key="1">
    <source>
        <dbReference type="EMBL" id="KAL2749271.1"/>
    </source>
</evidence>
<reference evidence="1 2" key="1">
    <citation type="journal article" date="2024" name="Ann. Entomol. Soc. Am.">
        <title>Genomic analyses of the southern and eastern yellowjacket wasps (Hymenoptera: Vespidae) reveal evolutionary signatures of social life.</title>
        <authorList>
            <person name="Catto M.A."/>
            <person name="Caine P.B."/>
            <person name="Orr S.E."/>
            <person name="Hunt B.G."/>
            <person name="Goodisman M.A.D."/>
        </authorList>
    </citation>
    <scope>NUCLEOTIDE SEQUENCE [LARGE SCALE GENOMIC DNA]</scope>
    <source>
        <strain evidence="1">232</strain>
        <tissue evidence="1">Head and thorax</tissue>
    </source>
</reference>
<keyword evidence="2" id="KW-1185">Reference proteome</keyword>
<accession>A0ABD2CVY6</accession>
<proteinExistence type="predicted"/>
<name>A0ABD2CVY6_VESMC</name>
<evidence type="ECO:0000313" key="2">
    <source>
        <dbReference type="Proteomes" id="UP001607303"/>
    </source>
</evidence>